<feature type="region of interest" description="Disordered" evidence="1">
    <location>
        <begin position="1"/>
        <end position="22"/>
    </location>
</feature>
<keyword evidence="3" id="KW-1185">Reference proteome</keyword>
<sequence>MKSGFSVLGFPSIPSESDSNDKGASVLRGIAASMYNLKKLSIEEFYELK</sequence>
<dbReference type="EMBL" id="LXQA010440198">
    <property type="protein sequence ID" value="MCI51975.1"/>
    <property type="molecule type" value="Genomic_DNA"/>
</dbReference>
<reference evidence="2 3" key="1">
    <citation type="journal article" date="2018" name="Front. Plant Sci.">
        <title>Red Clover (Trifolium pratense) and Zigzag Clover (T. medium) - A Picture of Genomic Similarities and Differences.</title>
        <authorList>
            <person name="Dluhosova J."/>
            <person name="Istvanek J."/>
            <person name="Nedelnik J."/>
            <person name="Repkova J."/>
        </authorList>
    </citation>
    <scope>NUCLEOTIDE SEQUENCE [LARGE SCALE GENOMIC DNA]</scope>
    <source>
        <strain evidence="3">cv. 10/8</strain>
        <tissue evidence="2">Leaf</tissue>
    </source>
</reference>
<evidence type="ECO:0000313" key="2">
    <source>
        <dbReference type="EMBL" id="MCI51975.1"/>
    </source>
</evidence>
<comment type="caution">
    <text evidence="2">The sequence shown here is derived from an EMBL/GenBank/DDBJ whole genome shotgun (WGS) entry which is preliminary data.</text>
</comment>
<name>A0A392SV86_9FABA</name>
<accession>A0A392SV86</accession>
<protein>
    <submittedName>
        <fullName evidence="2">Uncharacterized protein</fullName>
    </submittedName>
</protein>
<proteinExistence type="predicted"/>
<evidence type="ECO:0000256" key="1">
    <source>
        <dbReference type="SAM" id="MobiDB-lite"/>
    </source>
</evidence>
<organism evidence="2 3">
    <name type="scientific">Trifolium medium</name>
    <dbReference type="NCBI Taxonomy" id="97028"/>
    <lineage>
        <taxon>Eukaryota</taxon>
        <taxon>Viridiplantae</taxon>
        <taxon>Streptophyta</taxon>
        <taxon>Embryophyta</taxon>
        <taxon>Tracheophyta</taxon>
        <taxon>Spermatophyta</taxon>
        <taxon>Magnoliopsida</taxon>
        <taxon>eudicotyledons</taxon>
        <taxon>Gunneridae</taxon>
        <taxon>Pentapetalae</taxon>
        <taxon>rosids</taxon>
        <taxon>fabids</taxon>
        <taxon>Fabales</taxon>
        <taxon>Fabaceae</taxon>
        <taxon>Papilionoideae</taxon>
        <taxon>50 kb inversion clade</taxon>
        <taxon>NPAAA clade</taxon>
        <taxon>Hologalegina</taxon>
        <taxon>IRL clade</taxon>
        <taxon>Trifolieae</taxon>
        <taxon>Trifolium</taxon>
    </lineage>
</organism>
<evidence type="ECO:0000313" key="3">
    <source>
        <dbReference type="Proteomes" id="UP000265520"/>
    </source>
</evidence>
<dbReference type="Proteomes" id="UP000265520">
    <property type="component" value="Unassembled WGS sequence"/>
</dbReference>
<dbReference type="AlphaFoldDB" id="A0A392SV86"/>
<feature type="non-terminal residue" evidence="2">
    <location>
        <position position="49"/>
    </location>
</feature>